<reference evidence="1" key="1">
    <citation type="submission" date="2019-08" db="EMBL/GenBank/DDBJ databases">
        <authorList>
            <person name="Kucharzyk K."/>
            <person name="Murdoch R.W."/>
            <person name="Higgins S."/>
            <person name="Loffler F."/>
        </authorList>
    </citation>
    <scope>NUCLEOTIDE SEQUENCE</scope>
</reference>
<comment type="caution">
    <text evidence="1">The sequence shown here is derived from an EMBL/GenBank/DDBJ whole genome shotgun (WGS) entry which is preliminary data.</text>
</comment>
<gene>
    <name evidence="1" type="ORF">SDC9_147911</name>
</gene>
<proteinExistence type="predicted"/>
<dbReference type="EMBL" id="VSSQ01046751">
    <property type="protein sequence ID" value="MPN00715.1"/>
    <property type="molecule type" value="Genomic_DNA"/>
</dbReference>
<dbReference type="InterPro" id="IPR043129">
    <property type="entry name" value="ATPase_NBD"/>
</dbReference>
<dbReference type="SUPFAM" id="SSF53067">
    <property type="entry name" value="Actin-like ATPase domain"/>
    <property type="match status" value="1"/>
</dbReference>
<accession>A0A645EF96</accession>
<evidence type="ECO:0000313" key="1">
    <source>
        <dbReference type="EMBL" id="MPN00715.1"/>
    </source>
</evidence>
<sequence>MALSLKIPLLGIPTLDYLAAQQPLLNMPMAAVLPAGRGRLAVGWYENKEGRWESMGAATIVTAEDLSAQINQPTYICGEFDAEERQTLSRKWKNAVVASPAHCLRHPAMLAELAWKRFQAGEQDEPISLAPIYLHVAEAIPD</sequence>
<dbReference type="AlphaFoldDB" id="A0A645EF96"/>
<organism evidence="1">
    <name type="scientific">bioreactor metagenome</name>
    <dbReference type="NCBI Taxonomy" id="1076179"/>
    <lineage>
        <taxon>unclassified sequences</taxon>
        <taxon>metagenomes</taxon>
        <taxon>ecological metagenomes</taxon>
    </lineage>
</organism>
<dbReference type="Gene3D" id="3.30.420.40">
    <property type="match status" value="2"/>
</dbReference>
<name>A0A645EF96_9ZZZZ</name>
<protein>
    <submittedName>
        <fullName evidence="1">Uncharacterized protein</fullName>
    </submittedName>
</protein>